<feature type="compositionally biased region" description="Basic and acidic residues" evidence="2">
    <location>
        <begin position="392"/>
        <end position="402"/>
    </location>
</feature>
<feature type="compositionally biased region" description="Low complexity" evidence="2">
    <location>
        <begin position="440"/>
        <end position="453"/>
    </location>
</feature>
<feature type="region of interest" description="Disordered" evidence="2">
    <location>
        <begin position="93"/>
        <end position="151"/>
    </location>
</feature>
<keyword evidence="1" id="KW-0175">Coiled coil</keyword>
<keyword evidence="4" id="KW-1185">Reference proteome</keyword>
<feature type="region of interest" description="Disordered" evidence="2">
    <location>
        <begin position="440"/>
        <end position="460"/>
    </location>
</feature>
<organism evidence="3 4">
    <name type="scientific">Triangularia setosa</name>
    <dbReference type="NCBI Taxonomy" id="2587417"/>
    <lineage>
        <taxon>Eukaryota</taxon>
        <taxon>Fungi</taxon>
        <taxon>Dikarya</taxon>
        <taxon>Ascomycota</taxon>
        <taxon>Pezizomycotina</taxon>
        <taxon>Sordariomycetes</taxon>
        <taxon>Sordariomycetidae</taxon>
        <taxon>Sordariales</taxon>
        <taxon>Podosporaceae</taxon>
        <taxon>Triangularia</taxon>
    </lineage>
</organism>
<proteinExistence type="predicted"/>
<feature type="region of interest" description="Disordered" evidence="2">
    <location>
        <begin position="362"/>
        <end position="404"/>
    </location>
</feature>
<evidence type="ECO:0000256" key="2">
    <source>
        <dbReference type="SAM" id="MobiDB-lite"/>
    </source>
</evidence>
<feature type="compositionally biased region" description="Low complexity" evidence="2">
    <location>
        <begin position="373"/>
        <end position="391"/>
    </location>
</feature>
<dbReference type="AlphaFoldDB" id="A0AAN6W408"/>
<comment type="caution">
    <text evidence="3">The sequence shown here is derived from an EMBL/GenBank/DDBJ whole genome shotgun (WGS) entry which is preliminary data.</text>
</comment>
<evidence type="ECO:0000313" key="4">
    <source>
        <dbReference type="Proteomes" id="UP001302321"/>
    </source>
</evidence>
<dbReference type="EMBL" id="MU866254">
    <property type="protein sequence ID" value="KAK4174993.1"/>
    <property type="molecule type" value="Genomic_DNA"/>
</dbReference>
<feature type="compositionally biased region" description="Basic and acidic residues" evidence="2">
    <location>
        <begin position="545"/>
        <end position="555"/>
    </location>
</feature>
<feature type="coiled-coil region" evidence="1">
    <location>
        <begin position="166"/>
        <end position="218"/>
    </location>
</feature>
<feature type="compositionally biased region" description="Polar residues" evidence="2">
    <location>
        <begin position="95"/>
        <end position="115"/>
    </location>
</feature>
<feature type="compositionally biased region" description="Polar residues" evidence="2">
    <location>
        <begin position="132"/>
        <end position="151"/>
    </location>
</feature>
<feature type="compositionally biased region" description="Polar residues" evidence="2">
    <location>
        <begin position="259"/>
        <end position="271"/>
    </location>
</feature>
<feature type="compositionally biased region" description="Low complexity" evidence="2">
    <location>
        <begin position="561"/>
        <end position="570"/>
    </location>
</feature>
<reference evidence="3" key="2">
    <citation type="submission" date="2023-05" db="EMBL/GenBank/DDBJ databases">
        <authorList>
            <consortium name="Lawrence Berkeley National Laboratory"/>
            <person name="Steindorff A."/>
            <person name="Hensen N."/>
            <person name="Bonometti L."/>
            <person name="Westerberg I."/>
            <person name="Brannstrom I.O."/>
            <person name="Guillou S."/>
            <person name="Cros-Aarteil S."/>
            <person name="Calhoun S."/>
            <person name="Haridas S."/>
            <person name="Kuo A."/>
            <person name="Mondo S."/>
            <person name="Pangilinan J."/>
            <person name="Riley R."/>
            <person name="Labutti K."/>
            <person name="Andreopoulos B."/>
            <person name="Lipzen A."/>
            <person name="Chen C."/>
            <person name="Yanf M."/>
            <person name="Daum C."/>
            <person name="Ng V."/>
            <person name="Clum A."/>
            <person name="Ohm R."/>
            <person name="Martin F."/>
            <person name="Silar P."/>
            <person name="Natvig D."/>
            <person name="Lalanne C."/>
            <person name="Gautier V."/>
            <person name="Ament-Velasquez S.L."/>
            <person name="Kruys A."/>
            <person name="Hutchinson M.I."/>
            <person name="Powell A.J."/>
            <person name="Barry K."/>
            <person name="Miller A.N."/>
            <person name="Grigoriev I.V."/>
            <person name="Debuchy R."/>
            <person name="Gladieux P."/>
            <person name="Thoren M.H."/>
            <person name="Johannesson H."/>
        </authorList>
    </citation>
    <scope>NUCLEOTIDE SEQUENCE</scope>
    <source>
        <strain evidence="3">CBS 892.96</strain>
    </source>
</reference>
<protein>
    <submittedName>
        <fullName evidence="3">Uncharacterized protein</fullName>
    </submittedName>
</protein>
<gene>
    <name evidence="3" type="ORF">QBC36DRAFT_31712</name>
</gene>
<sequence>MATMATKLPSDAFWPSGAIDTDVRLSFPTLSSCNSSSTIISPLTLPRGAAGYFDQRIHGGNPKAQVYSPLSPGVRGPGLQQQSFLSPHALHDQYRSSSLPPQARQSTASPVGQENSSRSSQDSSGSFHGLSFNGSNGHPRSLSDSNSGPSQASMIRRLIAQNGRIREAWEAERKYMEANRERAEEVYKEERALMEEERAEWETEKALLLREIERLQGQLLGGAGNMLSLRNGNIMSHQGSFSSATGLRGGAAWEASPESMKSSTHSSQSNDPAGHKNLAVFYPASLGGSPGPALKHSSLPQLRTASNVLEPLPERISIGHIPSSGLSPISATASETDGSTLVPVVDVQEIIPELEGIPLKAPAIQKPTFTDGPSAEGSNASSRSSSPQNSSDEAKAPPRAGKEQTLQVLAAHESARLTMHAGHTPSHSLSLLTTVASSGAATATSSSGESTPTIQQGDGPFGQVEAVVQMQEQVIETAQQQPSNADFIDDHPEQVYEPSEGDLRLKGPLMVRNMPAHDEIFFRRLSDKLEEVAQDREASLPAVLKDADSSEEAKAQVEIPASEASEASSTTEKDSSSTKSGDDEEDFEIPLKIKKSNNFGAPFGSSRW</sequence>
<reference evidence="3" key="1">
    <citation type="journal article" date="2023" name="Mol. Phylogenet. Evol.">
        <title>Genome-scale phylogeny and comparative genomics of the fungal order Sordariales.</title>
        <authorList>
            <person name="Hensen N."/>
            <person name="Bonometti L."/>
            <person name="Westerberg I."/>
            <person name="Brannstrom I.O."/>
            <person name="Guillou S."/>
            <person name="Cros-Aarteil S."/>
            <person name="Calhoun S."/>
            <person name="Haridas S."/>
            <person name="Kuo A."/>
            <person name="Mondo S."/>
            <person name="Pangilinan J."/>
            <person name="Riley R."/>
            <person name="LaButti K."/>
            <person name="Andreopoulos B."/>
            <person name="Lipzen A."/>
            <person name="Chen C."/>
            <person name="Yan M."/>
            <person name="Daum C."/>
            <person name="Ng V."/>
            <person name="Clum A."/>
            <person name="Steindorff A."/>
            <person name="Ohm R.A."/>
            <person name="Martin F."/>
            <person name="Silar P."/>
            <person name="Natvig D.O."/>
            <person name="Lalanne C."/>
            <person name="Gautier V."/>
            <person name="Ament-Velasquez S.L."/>
            <person name="Kruys A."/>
            <person name="Hutchinson M.I."/>
            <person name="Powell A.J."/>
            <person name="Barry K."/>
            <person name="Miller A.N."/>
            <person name="Grigoriev I.V."/>
            <person name="Debuchy R."/>
            <person name="Gladieux P."/>
            <person name="Hiltunen Thoren M."/>
            <person name="Johannesson H."/>
        </authorList>
    </citation>
    <scope>NUCLEOTIDE SEQUENCE</scope>
    <source>
        <strain evidence="3">CBS 892.96</strain>
    </source>
</reference>
<feature type="compositionally biased region" description="Low complexity" evidence="2">
    <location>
        <begin position="116"/>
        <end position="131"/>
    </location>
</feature>
<evidence type="ECO:0000256" key="1">
    <source>
        <dbReference type="SAM" id="Coils"/>
    </source>
</evidence>
<feature type="region of interest" description="Disordered" evidence="2">
    <location>
        <begin position="252"/>
        <end position="276"/>
    </location>
</feature>
<evidence type="ECO:0000313" key="3">
    <source>
        <dbReference type="EMBL" id="KAK4174993.1"/>
    </source>
</evidence>
<dbReference type="CDD" id="cd22249">
    <property type="entry name" value="UDM1_RNF168_RNF169-like"/>
    <property type="match status" value="1"/>
</dbReference>
<dbReference type="Proteomes" id="UP001302321">
    <property type="component" value="Unassembled WGS sequence"/>
</dbReference>
<name>A0AAN6W408_9PEZI</name>
<feature type="region of interest" description="Disordered" evidence="2">
    <location>
        <begin position="541"/>
        <end position="608"/>
    </location>
</feature>
<accession>A0AAN6W408</accession>